<evidence type="ECO:0008006" key="10">
    <source>
        <dbReference type="Google" id="ProtNLM"/>
    </source>
</evidence>
<proteinExistence type="inferred from homology"/>
<dbReference type="NCBIfam" id="TIGR00756">
    <property type="entry name" value="PPR"/>
    <property type="match status" value="1"/>
</dbReference>
<dbReference type="Pfam" id="PF13812">
    <property type="entry name" value="PPR_3"/>
    <property type="match status" value="1"/>
</dbReference>
<evidence type="ECO:0000256" key="2">
    <source>
        <dbReference type="ARBA" id="ARBA00022737"/>
    </source>
</evidence>
<dbReference type="PROSITE" id="PS51375">
    <property type="entry name" value="PPR"/>
    <property type="match status" value="1"/>
</dbReference>
<feature type="region of interest" description="Disordered" evidence="7">
    <location>
        <begin position="166"/>
        <end position="210"/>
    </location>
</feature>
<comment type="function">
    <text evidence="3">Regulates mitochondrial small subunit maturation by controlling 15S rRNA 5'-end processing. Localizes to the 5' precursor of the 15S rRNA in a position that is subsequently occupied by mS47 in the mature yeast mtSSU. Uses structure and sequence-specific RNA recognition, binding to a single-stranded region of the precursor and specifically recognizing bases -6 to -1. The exchange of Ccm1 for mS47 is coupled to the irreversible removal of precursor rRNA that is accompanied by conformational changes of the mitoribosomal proteins uS5m and mS26. These conformational changes signal completion of 5'-end rRNA processing through protection of the mature 5'-end of the 15S rRNA and stabilization of mS47. The removal of the 5' precursor together with the dissociation of Ccm1 may be catalyzed by the 5'-3' exoribonuclease Pet127. Involved in the specific removal of group I introns in mitochondrial encoded transcripts.</text>
</comment>
<dbReference type="PANTHER" id="PTHR47447">
    <property type="entry name" value="OS03G0856100 PROTEIN"/>
    <property type="match status" value="1"/>
</dbReference>
<name>A0A4P9Y1B3_9FUNG</name>
<reference evidence="9" key="1">
    <citation type="journal article" date="2018" name="Nat. Microbiol.">
        <title>Leveraging single-cell genomics to expand the fungal tree of life.</title>
        <authorList>
            <person name="Ahrendt S.R."/>
            <person name="Quandt C.A."/>
            <person name="Ciobanu D."/>
            <person name="Clum A."/>
            <person name="Salamov A."/>
            <person name="Andreopoulos B."/>
            <person name="Cheng J.F."/>
            <person name="Woyke T."/>
            <person name="Pelin A."/>
            <person name="Henrissat B."/>
            <person name="Reynolds N.K."/>
            <person name="Benny G.L."/>
            <person name="Smith M.E."/>
            <person name="James T.Y."/>
            <person name="Grigoriev I.V."/>
        </authorList>
    </citation>
    <scope>NUCLEOTIDE SEQUENCE [LARGE SCALE GENOMIC DNA]</scope>
</reference>
<organism evidence="8 9">
    <name type="scientific">Piptocephalis cylindrospora</name>
    <dbReference type="NCBI Taxonomy" id="1907219"/>
    <lineage>
        <taxon>Eukaryota</taxon>
        <taxon>Fungi</taxon>
        <taxon>Fungi incertae sedis</taxon>
        <taxon>Zoopagomycota</taxon>
        <taxon>Zoopagomycotina</taxon>
        <taxon>Zoopagomycetes</taxon>
        <taxon>Zoopagales</taxon>
        <taxon>Piptocephalidaceae</taxon>
        <taxon>Piptocephalis</taxon>
    </lineage>
</organism>
<keyword evidence="2" id="KW-0677">Repeat</keyword>
<evidence type="ECO:0000256" key="3">
    <source>
        <dbReference type="ARBA" id="ARBA00044493"/>
    </source>
</evidence>
<dbReference type="OrthoDB" id="185373at2759"/>
<dbReference type="InterPro" id="IPR002885">
    <property type="entry name" value="PPR_rpt"/>
</dbReference>
<dbReference type="PANTHER" id="PTHR47447:SF17">
    <property type="entry name" value="OS12G0638900 PROTEIN"/>
    <property type="match status" value="1"/>
</dbReference>
<evidence type="ECO:0000256" key="5">
    <source>
        <dbReference type="PROSITE-ProRule" id="PRU00708"/>
    </source>
</evidence>
<dbReference type="EMBL" id="KZ988262">
    <property type="protein sequence ID" value="RKP12626.1"/>
    <property type="molecule type" value="Genomic_DNA"/>
</dbReference>
<evidence type="ECO:0000256" key="1">
    <source>
        <dbReference type="ARBA" id="ARBA00006192"/>
    </source>
</evidence>
<comment type="similarity">
    <text evidence="1">Belongs to the CCM1 family.</text>
</comment>
<feature type="coiled-coil region" evidence="6">
    <location>
        <begin position="305"/>
        <end position="332"/>
    </location>
</feature>
<accession>A0A4P9Y1B3</accession>
<feature type="compositionally biased region" description="Basic and acidic residues" evidence="7">
    <location>
        <begin position="183"/>
        <end position="193"/>
    </location>
</feature>
<evidence type="ECO:0000256" key="6">
    <source>
        <dbReference type="SAM" id="Coils"/>
    </source>
</evidence>
<evidence type="ECO:0000313" key="8">
    <source>
        <dbReference type="EMBL" id="RKP12626.1"/>
    </source>
</evidence>
<protein>
    <recommendedName>
        <fullName evidence="10">Pentacotripeptide-repeat region of PRORP domain-containing protein</fullName>
    </recommendedName>
</protein>
<dbReference type="InterPro" id="IPR011990">
    <property type="entry name" value="TPR-like_helical_dom_sf"/>
</dbReference>
<gene>
    <name evidence="8" type="ORF">BJ684DRAFT_20845</name>
</gene>
<sequence>MREGREREARHIYGDMLRAGVSPDGLTYTLLMGAHARHGNAQGATAAFREMRGRGFEPDAFHYSVLIQAYGWAEDTEGADAVVGEWVGRFGGQVKAVDKVMWGVLVGSRRGRFWEALEVWREACRQGKGSPQGFAILANAAGADIMKLRQAQEEAAEARWIDEEDRRRRARRRMTSQSPQTSLERRLGEKEEWLTENGGEEDAESTRVVEAGRRGEDAVDALLEEWNQALESEDWAPSGRNANQMAATLLRAGRIGEASQILHGYLREEREARGLAEEDVEWGISWWVAVAASTFLRQIRLSEGLQVMHEVMERLEKECPELLRRLERGQDD</sequence>
<evidence type="ECO:0000256" key="4">
    <source>
        <dbReference type="ARBA" id="ARBA00044511"/>
    </source>
</evidence>
<dbReference type="Proteomes" id="UP000267251">
    <property type="component" value="Unassembled WGS sequence"/>
</dbReference>
<dbReference type="Gene3D" id="1.25.40.10">
    <property type="entry name" value="Tetratricopeptide repeat domain"/>
    <property type="match status" value="1"/>
</dbReference>
<feature type="repeat" description="PPR" evidence="5">
    <location>
        <begin position="24"/>
        <end position="58"/>
    </location>
</feature>
<evidence type="ECO:0000256" key="7">
    <source>
        <dbReference type="SAM" id="MobiDB-lite"/>
    </source>
</evidence>
<keyword evidence="6" id="KW-0175">Coiled coil</keyword>
<dbReference type="AlphaFoldDB" id="A0A4P9Y1B3"/>
<keyword evidence="9" id="KW-1185">Reference proteome</keyword>
<comment type="subunit">
    <text evidence="4">Binds to mitochondrial small subunit 15S rRNA.</text>
</comment>
<evidence type="ECO:0000313" key="9">
    <source>
        <dbReference type="Proteomes" id="UP000267251"/>
    </source>
</evidence>